<dbReference type="PANTHER" id="PTHR24215">
    <property type="entry name" value="RHO-GTPASE-ACTIVATING PROTEIN LRG1"/>
    <property type="match status" value="1"/>
</dbReference>
<dbReference type="Gene3D" id="2.10.110.10">
    <property type="entry name" value="Cysteine Rich Protein"/>
    <property type="match status" value="2"/>
</dbReference>
<keyword evidence="4 7" id="KW-0862">Zinc</keyword>
<name>A0A6P8IYN5_ACTTE</name>
<dbReference type="GO" id="GO:0045214">
    <property type="term" value="P:sarcomere organization"/>
    <property type="evidence" value="ECO:0007669"/>
    <property type="project" value="TreeGrafter"/>
</dbReference>
<proteinExistence type="predicted"/>
<dbReference type="RefSeq" id="XP_031572282.1">
    <property type="nucleotide sequence ID" value="XM_031716422.1"/>
</dbReference>
<dbReference type="SUPFAM" id="SSF57716">
    <property type="entry name" value="Glucocorticoid receptor-like (DNA-binding domain)"/>
    <property type="match status" value="4"/>
</dbReference>
<evidence type="ECO:0000313" key="11">
    <source>
        <dbReference type="RefSeq" id="XP_031572282.1"/>
    </source>
</evidence>
<keyword evidence="3" id="KW-0677">Repeat</keyword>
<dbReference type="InParanoid" id="A0A6P8IYN5"/>
<dbReference type="GeneID" id="116306377"/>
<feature type="domain" description="LIM zinc-binding" evidence="9">
    <location>
        <begin position="14"/>
        <end position="74"/>
    </location>
</feature>
<dbReference type="GO" id="GO:0046872">
    <property type="term" value="F:metal ion binding"/>
    <property type="evidence" value="ECO:0007669"/>
    <property type="project" value="UniProtKB-KW"/>
</dbReference>
<dbReference type="GO" id="GO:0042805">
    <property type="term" value="F:actinin binding"/>
    <property type="evidence" value="ECO:0007669"/>
    <property type="project" value="TreeGrafter"/>
</dbReference>
<evidence type="ECO:0000256" key="6">
    <source>
        <dbReference type="ARBA" id="ARBA00023242"/>
    </source>
</evidence>
<dbReference type="SMART" id="SM00132">
    <property type="entry name" value="LIM"/>
    <property type="match status" value="2"/>
</dbReference>
<evidence type="ECO:0000256" key="8">
    <source>
        <dbReference type="SAM" id="MobiDB-lite"/>
    </source>
</evidence>
<keyword evidence="2 7" id="KW-0479">Metal-binding</keyword>
<accession>A0A6P8IYN5</accession>
<dbReference type="GO" id="GO:0060537">
    <property type="term" value="P:muscle tissue development"/>
    <property type="evidence" value="ECO:0007669"/>
    <property type="project" value="TreeGrafter"/>
</dbReference>
<feature type="compositionally biased region" description="Low complexity" evidence="8">
    <location>
        <begin position="94"/>
        <end position="105"/>
    </location>
</feature>
<dbReference type="FunFam" id="2.10.110.10:FF:000001">
    <property type="entry name" value="Cysteine and glycine-rich protein 1"/>
    <property type="match status" value="2"/>
</dbReference>
<dbReference type="InterPro" id="IPR001781">
    <property type="entry name" value="Znf_LIM"/>
</dbReference>
<dbReference type="Proteomes" id="UP000515163">
    <property type="component" value="Unplaced"/>
</dbReference>
<dbReference type="Pfam" id="PF00412">
    <property type="entry name" value="LIM"/>
    <property type="match status" value="2"/>
</dbReference>
<gene>
    <name evidence="11" type="primary">LOC116306377</name>
</gene>
<dbReference type="AlphaFoldDB" id="A0A6P8IYN5"/>
<feature type="compositionally biased region" description="Acidic residues" evidence="8">
    <location>
        <begin position="110"/>
        <end position="121"/>
    </location>
</feature>
<evidence type="ECO:0000313" key="10">
    <source>
        <dbReference type="Proteomes" id="UP000515163"/>
    </source>
</evidence>
<dbReference type="PROSITE" id="PS50023">
    <property type="entry name" value="LIM_DOMAIN_2"/>
    <property type="match status" value="2"/>
</dbReference>
<sequence length="223" mass="24472">MGDQDDHVARPHTDVCPRCGDKAYHAESIAMEGYKFHKRCFSCRECKKKLDSTNAASHDGEVYCKTCHCVNFGTKGYGYGLGAGALTRTQKLLPSSTPSSPSPKSKMSDDEQQYEQEDQEPEPAPSGGGSHIPDAYSESKPKLQGGDRCPRCGERAYHAESISMEGYKFHKRCFSCKDCKKKLDSTNANSHEGEVYCKSCHCVRFGPKGYGYGLGAGALTRTQ</sequence>
<keyword evidence="10" id="KW-1185">Reference proteome</keyword>
<dbReference type="PROSITE" id="PS00478">
    <property type="entry name" value="LIM_DOMAIN_1"/>
    <property type="match status" value="2"/>
</dbReference>
<evidence type="ECO:0000256" key="7">
    <source>
        <dbReference type="PROSITE-ProRule" id="PRU00125"/>
    </source>
</evidence>
<reference evidence="11" key="1">
    <citation type="submission" date="2025-08" db="UniProtKB">
        <authorList>
            <consortium name="RefSeq"/>
        </authorList>
    </citation>
    <scope>IDENTIFICATION</scope>
    <source>
        <tissue evidence="11">Tentacle</tissue>
    </source>
</reference>
<dbReference type="GO" id="GO:0008307">
    <property type="term" value="F:structural constituent of muscle"/>
    <property type="evidence" value="ECO:0007669"/>
    <property type="project" value="TreeGrafter"/>
</dbReference>
<dbReference type="KEGG" id="aten:116306377"/>
<dbReference type="GO" id="GO:0030018">
    <property type="term" value="C:Z disc"/>
    <property type="evidence" value="ECO:0007669"/>
    <property type="project" value="TreeGrafter"/>
</dbReference>
<keyword evidence="5 7" id="KW-0440">LIM domain</keyword>
<evidence type="ECO:0000256" key="2">
    <source>
        <dbReference type="ARBA" id="ARBA00022723"/>
    </source>
</evidence>
<evidence type="ECO:0000256" key="3">
    <source>
        <dbReference type="ARBA" id="ARBA00022737"/>
    </source>
</evidence>
<dbReference type="OrthoDB" id="5988786at2759"/>
<evidence type="ECO:0000256" key="5">
    <source>
        <dbReference type="ARBA" id="ARBA00023038"/>
    </source>
</evidence>
<evidence type="ECO:0000256" key="4">
    <source>
        <dbReference type="ARBA" id="ARBA00022833"/>
    </source>
</evidence>
<feature type="region of interest" description="Disordered" evidence="8">
    <location>
        <begin position="91"/>
        <end position="149"/>
    </location>
</feature>
<feature type="domain" description="LIM zinc-binding" evidence="9">
    <location>
        <begin position="147"/>
        <end position="207"/>
    </location>
</feature>
<keyword evidence="6" id="KW-0539">Nucleus</keyword>
<dbReference type="GO" id="GO:0005634">
    <property type="term" value="C:nucleus"/>
    <property type="evidence" value="ECO:0007669"/>
    <property type="project" value="UniProtKB-SubCell"/>
</dbReference>
<evidence type="ECO:0000256" key="1">
    <source>
        <dbReference type="ARBA" id="ARBA00004123"/>
    </source>
</evidence>
<comment type="subcellular location">
    <subcellularLocation>
        <location evidence="1">Nucleus</location>
    </subcellularLocation>
</comment>
<dbReference type="PANTHER" id="PTHR24215:SF35">
    <property type="entry name" value="MUSCLE LIM PROTEIN MLP84B"/>
    <property type="match status" value="1"/>
</dbReference>
<evidence type="ECO:0000259" key="9">
    <source>
        <dbReference type="PROSITE" id="PS50023"/>
    </source>
</evidence>
<dbReference type="CDD" id="cd09326">
    <property type="entry name" value="LIM_CRP_like"/>
    <property type="match status" value="2"/>
</dbReference>
<organism evidence="10 11">
    <name type="scientific">Actinia tenebrosa</name>
    <name type="common">Australian red waratah sea anemone</name>
    <dbReference type="NCBI Taxonomy" id="6105"/>
    <lineage>
        <taxon>Eukaryota</taxon>
        <taxon>Metazoa</taxon>
        <taxon>Cnidaria</taxon>
        <taxon>Anthozoa</taxon>
        <taxon>Hexacorallia</taxon>
        <taxon>Actiniaria</taxon>
        <taxon>Actiniidae</taxon>
        <taxon>Actinia</taxon>
    </lineage>
</organism>
<protein>
    <submittedName>
        <fullName evidence="11">Cysteine and glycine-rich protein 1-like</fullName>
    </submittedName>
</protein>